<proteinExistence type="predicted"/>
<organism evidence="1">
    <name type="scientific">marine metagenome</name>
    <dbReference type="NCBI Taxonomy" id="408172"/>
    <lineage>
        <taxon>unclassified sequences</taxon>
        <taxon>metagenomes</taxon>
        <taxon>ecological metagenomes</taxon>
    </lineage>
</organism>
<accession>A0A382HDJ4</accession>
<name>A0A382HDJ4_9ZZZZ</name>
<reference evidence="1" key="1">
    <citation type="submission" date="2018-05" db="EMBL/GenBank/DDBJ databases">
        <authorList>
            <person name="Lanie J.A."/>
            <person name="Ng W.-L."/>
            <person name="Kazmierczak K.M."/>
            <person name="Andrzejewski T.M."/>
            <person name="Davidsen T.M."/>
            <person name="Wayne K.J."/>
            <person name="Tettelin H."/>
            <person name="Glass J.I."/>
            <person name="Rusch D."/>
            <person name="Podicherti R."/>
            <person name="Tsui H.-C.T."/>
            <person name="Winkler M.E."/>
        </authorList>
    </citation>
    <scope>NUCLEOTIDE SEQUENCE</scope>
</reference>
<sequence length="33" mass="3854">MVPFTAELIKQDYTGSCFSNFLRKLYIKIKQVA</sequence>
<dbReference type="AlphaFoldDB" id="A0A382HDJ4"/>
<evidence type="ECO:0000313" key="1">
    <source>
        <dbReference type="EMBL" id="SVB84987.1"/>
    </source>
</evidence>
<gene>
    <name evidence="1" type="ORF">METZ01_LOCUS237841</name>
</gene>
<dbReference type="EMBL" id="UINC01060461">
    <property type="protein sequence ID" value="SVB84987.1"/>
    <property type="molecule type" value="Genomic_DNA"/>
</dbReference>
<protein>
    <submittedName>
        <fullName evidence="1">Uncharacterized protein</fullName>
    </submittedName>
</protein>